<dbReference type="InterPro" id="IPR031161">
    <property type="entry name" value="Peptidase_M60_dom"/>
</dbReference>
<evidence type="ECO:0000313" key="3">
    <source>
        <dbReference type="Proteomes" id="UP000235861"/>
    </source>
</evidence>
<evidence type="ECO:0000259" key="1">
    <source>
        <dbReference type="PROSITE" id="PS51723"/>
    </source>
</evidence>
<dbReference type="EMBL" id="PGGC01000097">
    <property type="protein sequence ID" value="PJG58667.1"/>
    <property type="molecule type" value="Genomic_DNA"/>
</dbReference>
<dbReference type="InterPro" id="IPR035423">
    <property type="entry name" value="M60-like_N"/>
</dbReference>
<protein>
    <recommendedName>
        <fullName evidence="1">Peptidase M60 domain-containing protein</fullName>
    </recommendedName>
</protein>
<dbReference type="SMART" id="SM01276">
    <property type="entry name" value="M60-like"/>
    <property type="match status" value="1"/>
</dbReference>
<dbReference type="Gene3D" id="1.10.390.30">
    <property type="entry name" value="Peptidase M60, enhancin-like domain 3"/>
    <property type="match status" value="1"/>
</dbReference>
<organism evidence="2 3">
    <name type="scientific">Aeromonas cavernicola</name>
    <dbReference type="NCBI Taxonomy" id="1006623"/>
    <lineage>
        <taxon>Bacteria</taxon>
        <taxon>Pseudomonadati</taxon>
        <taxon>Pseudomonadota</taxon>
        <taxon>Gammaproteobacteria</taxon>
        <taxon>Aeromonadales</taxon>
        <taxon>Aeromonadaceae</taxon>
        <taxon>Aeromonas</taxon>
    </lineage>
</organism>
<dbReference type="Gene3D" id="2.60.120.1250">
    <property type="entry name" value="Peptidase M60, enhancin-like domain 1"/>
    <property type="match status" value="1"/>
</dbReference>
<dbReference type="PROSITE" id="PS51723">
    <property type="entry name" value="PEPTIDASE_M60"/>
    <property type="match status" value="1"/>
</dbReference>
<proteinExistence type="predicted"/>
<gene>
    <name evidence="2" type="ORF">CUC53_11545</name>
</gene>
<feature type="domain" description="Peptidase M60" evidence="1">
    <location>
        <begin position="65"/>
        <end position="357"/>
    </location>
</feature>
<dbReference type="InterPro" id="IPR042279">
    <property type="entry name" value="Pep_M60_3"/>
</dbReference>
<accession>A0A2H9U3P2</accession>
<evidence type="ECO:0000313" key="2">
    <source>
        <dbReference type="EMBL" id="PJG58667.1"/>
    </source>
</evidence>
<comment type="caution">
    <text evidence="2">The sequence shown here is derived from an EMBL/GenBank/DDBJ whole genome shotgun (WGS) entry which is preliminary data.</text>
</comment>
<dbReference type="Proteomes" id="UP000235861">
    <property type="component" value="Unassembled WGS sequence"/>
</dbReference>
<dbReference type="Pfam" id="PF13402">
    <property type="entry name" value="Peptidase_M60"/>
    <property type="match status" value="1"/>
</dbReference>
<dbReference type="Gene3D" id="3.40.390.80">
    <property type="entry name" value="Peptidase M60, enhancin-like domain 2"/>
    <property type="match status" value="1"/>
</dbReference>
<dbReference type="AlphaFoldDB" id="A0A2H9U3P2"/>
<dbReference type="Pfam" id="PF17291">
    <property type="entry name" value="M60-like_N"/>
    <property type="match status" value="1"/>
</dbReference>
<reference evidence="2 3" key="1">
    <citation type="submission" date="2017-11" db="EMBL/GenBank/DDBJ databases">
        <title>Draft genome sequence of environmental isolate Aeromonas cavernicola sp. nov. MDC 2508.</title>
        <authorList>
            <person name="Colston S.M."/>
            <person name="Navarro A."/>
            <person name="Martinez-Murcia A.J."/>
            <person name="Graf J."/>
        </authorList>
    </citation>
    <scope>NUCLEOTIDE SEQUENCE [LARGE SCALE GENOMIC DNA]</scope>
    <source>
        <strain evidence="2 3">MDC 2508</strain>
    </source>
</reference>
<sequence>MPWRRIMMIKKYFLPLFILLGLSLTVLSNALANTVPHIYEQRTFQIQGKGNAIEIAKKQMRRSWSRYEPTGIYVTQGQQLVINLSSDANAYAFIQAYALHGSGNSWDETQFKLVQGDNTITAPKNGILYLANENSAGSVTMSVRGGSHFPVFEKGYHTRSDLAAMLNKYPSAPYIEFVSSKGLVTATYKTIADYFFQRNAIEPQLFLQRVDDMIAAQNRVAGYDDKPGVHQQDRHYLHMIQDTRGSLYMYATSYRTAYVNDAMKLILNGQHWGLYHENGHLQQIEPMTFHNMTEVTVNTFSLAAEKVIENRSRLTVEDTYSKIFAYLNQPSQNKNYHNQPDLFIKLGMLHQLTLSFGEQFFPNLHRAYRETARDTIALYGKDQIFMYLAAKVSGYDLTKFFEMWGMPIANNTKIAIQQLNLNVLDREIWKSTDTNPVIVPVLKTAANKISLTLSDEWLNNKRIVTFINGNYAFETYNRTAYYASMYKPSPYSSTVEYGNSNLAYGANVSVYLVPGRPGEAINLASSTRLASTIVTGPVNLTATENGFSGSMDLGLFNSNSRIIFFLNGRYMGESHRGTLYYMSSQINNNRLNFNAGVTLNNGDNVTVYNVPGSPGESIDLAKGTLLAANKFATADKNQYAYDNISLSLTNSGFSVTLPKSLYFSGNRVVFTKNGDYLGEFKNGTSYYLSTNTSAPDAVVITINTQLKPQDVIAVSIMAGSPGDSTDPYNMDALLLKRVIN</sequence>
<name>A0A2H9U3P2_9GAMM</name>
<keyword evidence="3" id="KW-1185">Reference proteome</keyword>